<dbReference type="InterPro" id="IPR000277">
    <property type="entry name" value="Cys/Met-Metab_PyrdxlP-dep_enz"/>
</dbReference>
<dbReference type="PROSITE" id="PS00868">
    <property type="entry name" value="CYS_MET_METAB_PP"/>
    <property type="match status" value="1"/>
</dbReference>
<name>A0ABQ2DIF8_9MICC</name>
<keyword evidence="6" id="KW-1185">Reference proteome</keyword>
<organism evidence="5 6">
    <name type="scientific">Glutamicibacter ardleyensis</name>
    <dbReference type="NCBI Taxonomy" id="225894"/>
    <lineage>
        <taxon>Bacteria</taxon>
        <taxon>Bacillati</taxon>
        <taxon>Actinomycetota</taxon>
        <taxon>Actinomycetes</taxon>
        <taxon>Micrococcales</taxon>
        <taxon>Micrococcaceae</taxon>
        <taxon>Glutamicibacter</taxon>
    </lineage>
</organism>
<dbReference type="InterPro" id="IPR015421">
    <property type="entry name" value="PyrdxlP-dep_Trfase_major"/>
</dbReference>
<dbReference type="InterPro" id="IPR015422">
    <property type="entry name" value="PyrdxlP-dep_Trfase_small"/>
</dbReference>
<dbReference type="Gene3D" id="3.40.640.10">
    <property type="entry name" value="Type I PLP-dependent aspartate aminotransferase-like (Major domain)"/>
    <property type="match status" value="1"/>
</dbReference>
<evidence type="ECO:0000256" key="2">
    <source>
        <dbReference type="ARBA" id="ARBA00009077"/>
    </source>
</evidence>
<dbReference type="PANTHER" id="PTHR11808:SF15">
    <property type="entry name" value="CYSTATHIONINE GAMMA-LYASE"/>
    <property type="match status" value="1"/>
</dbReference>
<accession>A0ABQ2DIF8</accession>
<dbReference type="PANTHER" id="PTHR11808">
    <property type="entry name" value="TRANS-SULFURATION ENZYME FAMILY MEMBER"/>
    <property type="match status" value="1"/>
</dbReference>
<dbReference type="InterPro" id="IPR054542">
    <property type="entry name" value="Cys_met_metab_PP"/>
</dbReference>
<evidence type="ECO:0000313" key="6">
    <source>
        <dbReference type="Proteomes" id="UP000606115"/>
    </source>
</evidence>
<protein>
    <submittedName>
        <fullName evidence="5">Cystathionine gamma-synthase</fullName>
    </submittedName>
</protein>
<dbReference type="InterPro" id="IPR015424">
    <property type="entry name" value="PyrdxlP-dep_Trfase"/>
</dbReference>
<proteinExistence type="inferred from homology"/>
<sequence>MTENIQGSNTRFVHAGQEFEPHTGAVVPPVHFSTTYAQEAIGKLRNGYEYGRGTNPTRDSLQAQLAGAELGKHAFSFSSGLAAEDSLIRAILRPGDHIVLGNDAYGGSFRLIDRVLGAWGIGNTPVDMSNEQALTAAIEKNKAKLVWVETPSNPMMTITDIAKVAQIAHAAGALLVVDNTFASPFLQQPLTLGADIVVHSTTKYIGGHSDVVGGAVIVKDDELAEKIGFIQFAVGAVSGPMDAFLTTRGLKTLGVRMRAHNENAEKVAHWLRERKEVERVLYPGFEDHPGHDIAKKQMSGFGGMVSVQFSGGEAAARKIAESTKLFTLAESLGGIESLMNYPSEMTHASVKGTELAVPVNLLRLSVGIEDVADLIDDLDRAFGAL</sequence>
<dbReference type="SUPFAM" id="SSF53383">
    <property type="entry name" value="PLP-dependent transferases"/>
    <property type="match status" value="1"/>
</dbReference>
<dbReference type="GeneID" id="303304117"/>
<dbReference type="CDD" id="cd00614">
    <property type="entry name" value="CGS_like"/>
    <property type="match status" value="1"/>
</dbReference>
<comment type="similarity">
    <text evidence="2 4">Belongs to the trans-sulfuration enzymes family.</text>
</comment>
<keyword evidence="3 4" id="KW-0663">Pyridoxal phosphate</keyword>
<evidence type="ECO:0000256" key="4">
    <source>
        <dbReference type="RuleBase" id="RU362118"/>
    </source>
</evidence>
<dbReference type="EMBL" id="BMKX01000003">
    <property type="protein sequence ID" value="GGJ59215.1"/>
    <property type="molecule type" value="Genomic_DNA"/>
</dbReference>
<evidence type="ECO:0000256" key="1">
    <source>
        <dbReference type="ARBA" id="ARBA00001933"/>
    </source>
</evidence>
<evidence type="ECO:0000256" key="3">
    <source>
        <dbReference type="ARBA" id="ARBA00022898"/>
    </source>
</evidence>
<dbReference type="Proteomes" id="UP000606115">
    <property type="component" value="Unassembled WGS sequence"/>
</dbReference>
<comment type="caution">
    <text evidence="5">The sequence shown here is derived from an EMBL/GenBank/DDBJ whole genome shotgun (WGS) entry which is preliminary data.</text>
</comment>
<dbReference type="RefSeq" id="WP_096256957.1">
    <property type="nucleotide sequence ID" value="NZ_BMKX01000003.1"/>
</dbReference>
<dbReference type="Gene3D" id="3.90.1150.10">
    <property type="entry name" value="Aspartate Aminotransferase, domain 1"/>
    <property type="match status" value="1"/>
</dbReference>
<dbReference type="PIRSF" id="PIRSF001434">
    <property type="entry name" value="CGS"/>
    <property type="match status" value="1"/>
</dbReference>
<dbReference type="Pfam" id="PF01053">
    <property type="entry name" value="Cys_Met_Meta_PP"/>
    <property type="match status" value="1"/>
</dbReference>
<reference evidence="6" key="1">
    <citation type="journal article" date="2019" name="Int. J. Syst. Evol. Microbiol.">
        <title>The Global Catalogue of Microorganisms (GCM) 10K type strain sequencing project: providing services to taxonomists for standard genome sequencing and annotation.</title>
        <authorList>
            <consortium name="The Broad Institute Genomics Platform"/>
            <consortium name="The Broad Institute Genome Sequencing Center for Infectious Disease"/>
            <person name="Wu L."/>
            <person name="Ma J."/>
        </authorList>
    </citation>
    <scope>NUCLEOTIDE SEQUENCE [LARGE SCALE GENOMIC DNA]</scope>
    <source>
        <strain evidence="6">CGMCC 1.3685</strain>
    </source>
</reference>
<comment type="cofactor">
    <cofactor evidence="1 4">
        <name>pyridoxal 5'-phosphate</name>
        <dbReference type="ChEBI" id="CHEBI:597326"/>
    </cofactor>
</comment>
<dbReference type="NCBIfam" id="NF005871">
    <property type="entry name" value="PRK07811.1"/>
    <property type="match status" value="1"/>
</dbReference>
<gene>
    <name evidence="5" type="primary">metB</name>
    <name evidence="5" type="ORF">GCM10007173_17490</name>
</gene>
<evidence type="ECO:0000313" key="5">
    <source>
        <dbReference type="EMBL" id="GGJ59215.1"/>
    </source>
</evidence>